<evidence type="ECO:0000313" key="3">
    <source>
        <dbReference type="EMBL" id="EFI33370.1"/>
    </source>
</evidence>
<gene>
    <name evidence="3" type="ORF">Dthio_PD0699</name>
</gene>
<dbReference type="RefSeq" id="WP_008870728.1">
    <property type="nucleotide sequence ID" value="NZ_ACJN02000003.1"/>
</dbReference>
<dbReference type="Pfam" id="PF13173">
    <property type="entry name" value="AAA_14"/>
    <property type="match status" value="1"/>
</dbReference>
<dbReference type="PANTHER" id="PTHR43566:SF2">
    <property type="entry name" value="DUF4143 DOMAIN-CONTAINING PROTEIN"/>
    <property type="match status" value="1"/>
</dbReference>
<dbReference type="Proteomes" id="UP000005496">
    <property type="component" value="Unassembled WGS sequence"/>
</dbReference>
<evidence type="ECO:0000313" key="4">
    <source>
        <dbReference type="Proteomes" id="UP000005496"/>
    </source>
</evidence>
<dbReference type="Pfam" id="PF13635">
    <property type="entry name" value="DUF4143"/>
    <property type="match status" value="1"/>
</dbReference>
<name>D6SRQ4_9BACT</name>
<organism evidence="3 4">
    <name type="scientific">Desulfonatronospira thiodismutans ASO3-1</name>
    <dbReference type="NCBI Taxonomy" id="555779"/>
    <lineage>
        <taxon>Bacteria</taxon>
        <taxon>Pseudomonadati</taxon>
        <taxon>Thermodesulfobacteriota</taxon>
        <taxon>Desulfovibrionia</taxon>
        <taxon>Desulfovibrionales</taxon>
        <taxon>Desulfonatronovibrionaceae</taxon>
        <taxon>Desulfonatronospira</taxon>
    </lineage>
</organism>
<comment type="caution">
    <text evidence="3">The sequence shown here is derived from an EMBL/GenBank/DDBJ whole genome shotgun (WGS) entry which is preliminary data.</text>
</comment>
<dbReference type="InterPro" id="IPR027417">
    <property type="entry name" value="P-loop_NTPase"/>
</dbReference>
<accession>D6SRQ4</accession>
<dbReference type="SUPFAM" id="SSF52540">
    <property type="entry name" value="P-loop containing nucleoside triphosphate hydrolases"/>
    <property type="match status" value="1"/>
</dbReference>
<dbReference type="InterPro" id="IPR025420">
    <property type="entry name" value="DUF4143"/>
</dbReference>
<dbReference type="InterPro" id="IPR041682">
    <property type="entry name" value="AAA_14"/>
</dbReference>
<keyword evidence="4" id="KW-1185">Reference proteome</keyword>
<dbReference type="AlphaFoldDB" id="D6SRQ4"/>
<dbReference type="EMBL" id="ACJN02000003">
    <property type="protein sequence ID" value="EFI33370.1"/>
    <property type="molecule type" value="Genomic_DNA"/>
</dbReference>
<protein>
    <submittedName>
        <fullName evidence="3">AAA family ATPase</fullName>
    </submittedName>
</protein>
<dbReference type="eggNOG" id="COG1373">
    <property type="taxonomic scope" value="Bacteria"/>
</dbReference>
<evidence type="ECO:0000259" key="2">
    <source>
        <dbReference type="Pfam" id="PF13635"/>
    </source>
</evidence>
<reference evidence="3" key="1">
    <citation type="submission" date="2010-05" db="EMBL/GenBank/DDBJ databases">
        <title>The draft genome of Desulfonatronospira thiodismutans ASO3-1.</title>
        <authorList>
            <consortium name="US DOE Joint Genome Institute (JGI-PGF)"/>
            <person name="Lucas S."/>
            <person name="Copeland A."/>
            <person name="Lapidus A."/>
            <person name="Cheng J.-F."/>
            <person name="Bruce D."/>
            <person name="Goodwin L."/>
            <person name="Pitluck S."/>
            <person name="Chertkov O."/>
            <person name="Brettin T."/>
            <person name="Detter J.C."/>
            <person name="Han C."/>
            <person name="Land M.L."/>
            <person name="Hauser L."/>
            <person name="Kyrpides N."/>
            <person name="Mikhailova N."/>
            <person name="Muyzer G."/>
            <person name="Woyke T."/>
        </authorList>
    </citation>
    <scope>NUCLEOTIDE SEQUENCE [LARGE SCALE GENOMIC DNA]</scope>
    <source>
        <strain evidence="3">ASO3-1</strain>
    </source>
</reference>
<sequence length="402" mass="45943">MHDHASRQQHNMSQTVIPRAIDLHRITRLMEIFPVTAILGARQCGKTTMAGFFHADHLFDLENPRDMARLETPQLALEELTGLVVIDEIQRLPDLFPLLRHLVDTIPDQKYLILGSASRELLRQGSESLAGRMGLYHLGCLHTLDVTSSSDLWLRGGYPRALLAKDDFSAFLWLENYITAFLEQDIPALGIVIPARTLRRFWSMLSHYHGQLLNYSELSTSFGISDMTARKYLDILAGTFMVRTLQPWHPNVSKRLVKRPKLYIRDSGLFHSLMGIDSMDTLLGHPKLGASWEGFALENVCFCLGKHDQELAFYRTHGGAELDLFWKHGGRNWGVEFKFADAPRKTKSMDVVRKDLDLAHLWVVYPGRDRYRLSEDITVLPLRDIRAGWEYSIVHTLCHAKG</sequence>
<proteinExistence type="predicted"/>
<feature type="domain" description="DUF4143" evidence="2">
    <location>
        <begin position="183"/>
        <end position="339"/>
    </location>
</feature>
<dbReference type="PANTHER" id="PTHR43566">
    <property type="entry name" value="CONSERVED PROTEIN"/>
    <property type="match status" value="1"/>
</dbReference>
<evidence type="ECO:0000259" key="1">
    <source>
        <dbReference type="Pfam" id="PF13173"/>
    </source>
</evidence>
<feature type="domain" description="AAA" evidence="1">
    <location>
        <begin position="34"/>
        <end position="140"/>
    </location>
</feature>